<dbReference type="PRINTS" id="PR00081">
    <property type="entry name" value="GDHRDH"/>
</dbReference>
<dbReference type="AlphaFoldDB" id="A0A4D6KAZ5"/>
<evidence type="ECO:0000313" key="4">
    <source>
        <dbReference type="Proteomes" id="UP000297053"/>
    </source>
</evidence>
<protein>
    <submittedName>
        <fullName evidence="3">SDR family oxidoreductase</fullName>
    </submittedName>
</protein>
<dbReference type="GO" id="GO:0006633">
    <property type="term" value="P:fatty acid biosynthetic process"/>
    <property type="evidence" value="ECO:0007669"/>
    <property type="project" value="TreeGrafter"/>
</dbReference>
<comment type="similarity">
    <text evidence="1">Belongs to the short-chain dehydrogenases/reductases (SDR) family.</text>
</comment>
<dbReference type="RefSeq" id="WP_015763714.1">
    <property type="nucleotide sequence ID" value="NZ_CP039375.1"/>
</dbReference>
<dbReference type="GO" id="GO:0016616">
    <property type="term" value="F:oxidoreductase activity, acting on the CH-OH group of donors, NAD or NADP as acceptor"/>
    <property type="evidence" value="ECO:0007669"/>
    <property type="project" value="TreeGrafter"/>
</dbReference>
<dbReference type="PANTHER" id="PTHR42760:SF133">
    <property type="entry name" value="3-OXOACYL-[ACYL-CARRIER-PROTEIN] REDUCTASE"/>
    <property type="match status" value="1"/>
</dbReference>
<reference evidence="3 4" key="2">
    <citation type="submission" date="2019-04" db="EMBL/GenBank/DDBJ databases">
        <authorList>
            <person name="Yang S."/>
            <person name="Wei W."/>
        </authorList>
    </citation>
    <scope>NUCLEOTIDE SEQUENCE [LARGE SCALE GENOMIC DNA]</scope>
    <source>
        <strain evidence="4">ZP60</strain>
    </source>
</reference>
<sequence length="256" mass="26185">MPDQFSVDGDVAIVTGASRGIGRATAEAFAADGVDVAICSRDESEITTAADEISEAHPGDAVGVACDVRDEDAVSALVAAAVDEFDGLDVLVNNAGASFMSSFTDISPNGWESVVDVNLTGTYNCTQAAADELAEGGGSVVNVASVAGQDGAPYMSHYAAAKAAIINLTKTLGYEWAGDGVRVNCVAPGYVATPGLTSQMGIEADDVDREDPDRNVGTSDEIADVVQFLASEGASFLTGETITPRGVPDIEENPEL</sequence>
<reference evidence="3 4" key="1">
    <citation type="submission" date="2019-04" db="EMBL/GenBank/DDBJ databases">
        <title>Complete genome sequence of Arthrobacter sp. ZXY-2 associated with effective atrazine degradation and salt adaptation.</title>
        <authorList>
            <person name="Zhao X."/>
        </authorList>
    </citation>
    <scope>NUCLEOTIDE SEQUENCE [LARGE SCALE GENOMIC DNA]</scope>
    <source>
        <strain evidence="4">ZP60</strain>
    </source>
</reference>
<dbReference type="SUPFAM" id="SSF51735">
    <property type="entry name" value="NAD(P)-binding Rossmann-fold domains"/>
    <property type="match status" value="1"/>
</dbReference>
<dbReference type="OMA" id="TWHAWQK"/>
<proteinExistence type="inferred from homology"/>
<dbReference type="EMBL" id="CP039375">
    <property type="protein sequence ID" value="QCD64302.1"/>
    <property type="molecule type" value="Genomic_DNA"/>
</dbReference>
<dbReference type="FunFam" id="3.40.50.720:FF:000084">
    <property type="entry name" value="Short-chain dehydrogenase reductase"/>
    <property type="match status" value="1"/>
</dbReference>
<dbReference type="InterPro" id="IPR002347">
    <property type="entry name" value="SDR_fam"/>
</dbReference>
<dbReference type="Proteomes" id="UP000297053">
    <property type="component" value="Chromosome"/>
</dbReference>
<name>A0A4D6KAZ5_9EURY</name>
<evidence type="ECO:0000256" key="2">
    <source>
        <dbReference type="ARBA" id="ARBA00023002"/>
    </source>
</evidence>
<dbReference type="PRINTS" id="PR00080">
    <property type="entry name" value="SDRFAMILY"/>
</dbReference>
<dbReference type="InterPro" id="IPR036291">
    <property type="entry name" value="NAD(P)-bd_dom_sf"/>
</dbReference>
<evidence type="ECO:0000313" key="3">
    <source>
        <dbReference type="EMBL" id="QCD64302.1"/>
    </source>
</evidence>
<dbReference type="KEGG" id="halz:E5139_01135"/>
<evidence type="ECO:0000256" key="1">
    <source>
        <dbReference type="ARBA" id="ARBA00006484"/>
    </source>
</evidence>
<dbReference type="NCBIfam" id="NF005559">
    <property type="entry name" value="PRK07231.1"/>
    <property type="match status" value="1"/>
</dbReference>
<gene>
    <name evidence="3" type="ORF">E5139_01135</name>
</gene>
<dbReference type="Pfam" id="PF13561">
    <property type="entry name" value="adh_short_C2"/>
    <property type="match status" value="1"/>
</dbReference>
<dbReference type="InterPro" id="IPR020904">
    <property type="entry name" value="Sc_DH/Rdtase_CS"/>
</dbReference>
<dbReference type="GO" id="GO:0048038">
    <property type="term" value="F:quinone binding"/>
    <property type="evidence" value="ECO:0007669"/>
    <property type="project" value="TreeGrafter"/>
</dbReference>
<organism evidence="3 4">
    <name type="scientific">Halomicrobium mukohataei</name>
    <dbReference type="NCBI Taxonomy" id="57705"/>
    <lineage>
        <taxon>Archaea</taxon>
        <taxon>Methanobacteriati</taxon>
        <taxon>Methanobacteriota</taxon>
        <taxon>Stenosarchaea group</taxon>
        <taxon>Halobacteria</taxon>
        <taxon>Halobacteriales</taxon>
        <taxon>Haloarculaceae</taxon>
        <taxon>Halomicrobium</taxon>
    </lineage>
</organism>
<dbReference type="CDD" id="cd05233">
    <property type="entry name" value="SDR_c"/>
    <property type="match status" value="1"/>
</dbReference>
<dbReference type="GeneID" id="42177498"/>
<dbReference type="PROSITE" id="PS00061">
    <property type="entry name" value="ADH_SHORT"/>
    <property type="match status" value="1"/>
</dbReference>
<keyword evidence="2" id="KW-0560">Oxidoreductase</keyword>
<accession>A0A4D6KAZ5</accession>
<dbReference type="PANTHER" id="PTHR42760">
    <property type="entry name" value="SHORT-CHAIN DEHYDROGENASES/REDUCTASES FAMILY MEMBER"/>
    <property type="match status" value="1"/>
</dbReference>
<dbReference type="Gene3D" id="3.40.50.720">
    <property type="entry name" value="NAD(P)-binding Rossmann-like Domain"/>
    <property type="match status" value="1"/>
</dbReference>